<organism evidence="1 2">
    <name type="scientific">Paenibacillus roseus</name>
    <dbReference type="NCBI Taxonomy" id="2798579"/>
    <lineage>
        <taxon>Bacteria</taxon>
        <taxon>Bacillati</taxon>
        <taxon>Bacillota</taxon>
        <taxon>Bacilli</taxon>
        <taxon>Bacillales</taxon>
        <taxon>Paenibacillaceae</taxon>
        <taxon>Paenibacillus</taxon>
    </lineage>
</organism>
<sequence length="273" mass="30677">MAFSGTGTAYDPETGEPLVYAPASTHKVVNIAQADSHKEREGFKGRQHDFTFADMSEIGTVAAALTTAQCGYLLVLQCHVDYESGRLIGKGSVSLTTTQMLDILQLKRKRQTFYDFLDACLAAGIITKDGVDYYINPLYHFRGVSQNRAVIRSYTAKVKQVYREVNATDLGLMYRMLPYVHYGTNALCVNPSEANPRKIRWLNGKELAAIVGIHEKSLSRSLPRMKFGGEYILARLKFGAESDPVRYFFNPNVFYRKTTQPDDTLLAMFSVKR</sequence>
<evidence type="ECO:0008006" key="3">
    <source>
        <dbReference type="Google" id="ProtNLM"/>
    </source>
</evidence>
<comment type="caution">
    <text evidence="1">The sequence shown here is derived from an EMBL/GenBank/DDBJ whole genome shotgun (WGS) entry which is preliminary data.</text>
</comment>
<protein>
    <recommendedName>
        <fullName evidence="3">Replication protein</fullName>
    </recommendedName>
</protein>
<dbReference type="EMBL" id="JAELUP010000117">
    <property type="protein sequence ID" value="MBJ6364161.1"/>
    <property type="molecule type" value="Genomic_DNA"/>
</dbReference>
<keyword evidence="2" id="KW-1185">Reference proteome</keyword>
<name>A0A934JBM2_9BACL</name>
<gene>
    <name evidence="1" type="ORF">JFN88_23375</name>
</gene>
<proteinExistence type="predicted"/>
<dbReference type="AlphaFoldDB" id="A0A934JBM2"/>
<accession>A0A934JBM2</accession>
<evidence type="ECO:0000313" key="2">
    <source>
        <dbReference type="Proteomes" id="UP000640274"/>
    </source>
</evidence>
<dbReference type="Proteomes" id="UP000640274">
    <property type="component" value="Unassembled WGS sequence"/>
</dbReference>
<evidence type="ECO:0000313" key="1">
    <source>
        <dbReference type="EMBL" id="MBJ6364161.1"/>
    </source>
</evidence>
<reference evidence="1" key="1">
    <citation type="submission" date="2020-12" db="EMBL/GenBank/DDBJ databases">
        <authorList>
            <person name="Huq M.A."/>
        </authorList>
    </citation>
    <scope>NUCLEOTIDE SEQUENCE</scope>
    <source>
        <strain evidence="1">MAHUQ-46</strain>
    </source>
</reference>